<dbReference type="Proteomes" id="UP000694864">
    <property type="component" value="Chromosome 11"/>
</dbReference>
<protein>
    <submittedName>
        <fullName evidence="2">Uncharacterized protein LOC104728459</fullName>
    </submittedName>
</protein>
<name>A0ABM0USU6_CAMSA</name>
<gene>
    <name evidence="2" type="primary">LOC104728459</name>
</gene>
<proteinExistence type="predicted"/>
<dbReference type="PANTHER" id="PTHR47481:SF22">
    <property type="entry name" value="RETROTRANSPOSON GAG DOMAIN-CONTAINING PROTEIN"/>
    <property type="match status" value="1"/>
</dbReference>
<dbReference type="Pfam" id="PF14223">
    <property type="entry name" value="Retrotran_gag_2"/>
    <property type="match status" value="1"/>
</dbReference>
<dbReference type="GeneID" id="104728459"/>
<keyword evidence="1" id="KW-1185">Reference proteome</keyword>
<reference evidence="2" key="2">
    <citation type="submission" date="2025-08" db="UniProtKB">
        <authorList>
            <consortium name="RefSeq"/>
        </authorList>
    </citation>
    <scope>IDENTIFICATION</scope>
    <source>
        <tissue evidence="2">Leaf</tissue>
    </source>
</reference>
<sequence>MASLDVVDTTPPLLNINMVNVTKLTSLNFLTWSLQVHSLLDGHDLAAFAIWRRQDKLIYSGLLGTLSPSIQSIVSKTTTTAEMWKKLSATYANPSWGHIQQLLLQLKQYSKGTKLWMTICKVLLLVSTFDQFALLGKPLEHEEQLEFILTGLSEDYKSVIEQIEGRETPPSLSH</sequence>
<reference evidence="1" key="1">
    <citation type="journal article" date="2014" name="Nat. Commun.">
        <title>The emerging biofuel crop Camelina sativa retains a highly undifferentiated hexaploid genome structure.</title>
        <authorList>
            <person name="Kagale S."/>
            <person name="Koh C."/>
            <person name="Nixon J."/>
            <person name="Bollina V."/>
            <person name="Clarke W.E."/>
            <person name="Tuteja R."/>
            <person name="Spillane C."/>
            <person name="Robinson S.J."/>
            <person name="Links M.G."/>
            <person name="Clarke C."/>
            <person name="Higgins E.E."/>
            <person name="Huebert T."/>
            <person name="Sharpe A.G."/>
            <person name="Parkin I.A."/>
        </authorList>
    </citation>
    <scope>NUCLEOTIDE SEQUENCE [LARGE SCALE GENOMIC DNA]</scope>
    <source>
        <strain evidence="1">cv. DH55</strain>
    </source>
</reference>
<evidence type="ECO:0000313" key="1">
    <source>
        <dbReference type="Proteomes" id="UP000694864"/>
    </source>
</evidence>
<dbReference type="PANTHER" id="PTHR47481">
    <property type="match status" value="1"/>
</dbReference>
<organism evidence="1 2">
    <name type="scientific">Camelina sativa</name>
    <name type="common">False flax</name>
    <name type="synonym">Myagrum sativum</name>
    <dbReference type="NCBI Taxonomy" id="90675"/>
    <lineage>
        <taxon>Eukaryota</taxon>
        <taxon>Viridiplantae</taxon>
        <taxon>Streptophyta</taxon>
        <taxon>Embryophyta</taxon>
        <taxon>Tracheophyta</taxon>
        <taxon>Spermatophyta</taxon>
        <taxon>Magnoliopsida</taxon>
        <taxon>eudicotyledons</taxon>
        <taxon>Gunneridae</taxon>
        <taxon>Pentapetalae</taxon>
        <taxon>rosids</taxon>
        <taxon>malvids</taxon>
        <taxon>Brassicales</taxon>
        <taxon>Brassicaceae</taxon>
        <taxon>Camelineae</taxon>
        <taxon>Camelina</taxon>
    </lineage>
</organism>
<accession>A0ABM0USU6</accession>
<dbReference type="RefSeq" id="XP_010445735.1">
    <property type="nucleotide sequence ID" value="XM_010447433.1"/>
</dbReference>
<evidence type="ECO:0000313" key="2">
    <source>
        <dbReference type="RefSeq" id="XP_010445735.1"/>
    </source>
</evidence>